<dbReference type="KEGG" id="vg:40072356"/>
<gene>
    <name evidence="1" type="primary">9</name>
    <name evidence="1" type="ORF">ANATOLE_9</name>
</gene>
<dbReference type="OrthoDB" id="26159at10239"/>
<dbReference type="EMBL" id="KX620748">
    <property type="protein sequence ID" value="AOT24248.1"/>
    <property type="molecule type" value="Genomic_DNA"/>
</dbReference>
<dbReference type="GeneID" id="40072356"/>
<organism evidence="1 2">
    <name type="scientific">Propionibacterium phage Anatole</name>
    <dbReference type="NCBI Taxonomy" id="1897531"/>
    <lineage>
        <taxon>Viruses</taxon>
        <taxon>Duplodnaviria</taxon>
        <taxon>Heunggongvirae</taxon>
        <taxon>Uroviricota</taxon>
        <taxon>Caudoviricetes</taxon>
        <taxon>Anatolevirus</taxon>
        <taxon>Anatolevirus anatole</taxon>
    </lineage>
</organism>
<keyword evidence="2" id="KW-1185">Reference proteome</keyword>
<name>A0A1D8ET77_9CAUD</name>
<accession>A0A1D8ET77</accession>
<protein>
    <submittedName>
        <fullName evidence="1">Uncharacterized protein</fullName>
    </submittedName>
</protein>
<sequence>MNVGDFLAGGGGFHMAHLDTFTRRRAATKTDPYDADSVIEDWEHPDEIEVRGFLSSGMSSERPDVVRSELVTTAQLIIPGPDADVRRGDEIAGAAGTWRVQGIVERDMNPFTGWRPTLVVTLQEVTG</sequence>
<reference evidence="1 2" key="1">
    <citation type="submission" date="2016-07" db="EMBL/GenBank/DDBJ databases">
        <authorList>
            <person name="Modlin R.L."/>
            <person name="Cheng L.S."/>
            <person name="Marinelli L.J."/>
            <person name="Grosset N."/>
            <person name="Gautier M."/>
            <person name="Fitz-Gibbon S."/>
            <person name="Pellegrini M."/>
            <person name="Bowman C.A."/>
            <person name="Russell D.A."/>
            <person name="Jacobs-Sera D."/>
            <person name="Hatfull G.F."/>
        </authorList>
    </citation>
    <scope>NUCLEOTIDE SEQUENCE [LARGE SCALE GENOMIC DNA]</scope>
</reference>
<dbReference type="Proteomes" id="UP000223795">
    <property type="component" value="Segment"/>
</dbReference>
<dbReference type="RefSeq" id="YP_009596757.1">
    <property type="nucleotide sequence ID" value="NC_041890.1"/>
</dbReference>
<evidence type="ECO:0000313" key="1">
    <source>
        <dbReference type="EMBL" id="AOT24248.1"/>
    </source>
</evidence>
<evidence type="ECO:0000313" key="2">
    <source>
        <dbReference type="Proteomes" id="UP000223795"/>
    </source>
</evidence>
<proteinExistence type="predicted"/>